<proteinExistence type="predicted"/>
<comment type="caution">
    <text evidence="1">The sequence shown here is derived from an EMBL/GenBank/DDBJ whole genome shotgun (WGS) entry which is preliminary data.</text>
</comment>
<evidence type="ECO:0000313" key="1">
    <source>
        <dbReference type="EMBL" id="MFC4261168.1"/>
    </source>
</evidence>
<dbReference type="Proteomes" id="UP001595798">
    <property type="component" value="Unassembled WGS sequence"/>
</dbReference>
<accession>A0ABV8QMY5</accession>
<protein>
    <recommendedName>
        <fullName evidence="3">Glycine zipper domain-containing protein</fullName>
    </recommendedName>
</protein>
<dbReference type="EMBL" id="JBHSDI010000064">
    <property type="protein sequence ID" value="MFC4261168.1"/>
    <property type="molecule type" value="Genomic_DNA"/>
</dbReference>
<organism evidence="1 2">
    <name type="scientific">Marinobacter lacisalsi</name>
    <dbReference type="NCBI Taxonomy" id="475979"/>
    <lineage>
        <taxon>Bacteria</taxon>
        <taxon>Pseudomonadati</taxon>
        <taxon>Pseudomonadota</taxon>
        <taxon>Gammaproteobacteria</taxon>
        <taxon>Pseudomonadales</taxon>
        <taxon>Marinobacteraceae</taxon>
        <taxon>Marinobacter</taxon>
    </lineage>
</organism>
<keyword evidence="2" id="KW-1185">Reference proteome</keyword>
<name>A0ABV8QMY5_9GAMM</name>
<dbReference type="RefSeq" id="WP_379890447.1">
    <property type="nucleotide sequence ID" value="NZ_JBHSDI010000064.1"/>
</dbReference>
<evidence type="ECO:0000313" key="2">
    <source>
        <dbReference type="Proteomes" id="UP001595798"/>
    </source>
</evidence>
<gene>
    <name evidence="1" type="ORF">ACFOZ5_19275</name>
</gene>
<evidence type="ECO:0008006" key="3">
    <source>
        <dbReference type="Google" id="ProtNLM"/>
    </source>
</evidence>
<reference evidence="2" key="1">
    <citation type="journal article" date="2019" name="Int. J. Syst. Evol. Microbiol.">
        <title>The Global Catalogue of Microorganisms (GCM) 10K type strain sequencing project: providing services to taxonomists for standard genome sequencing and annotation.</title>
        <authorList>
            <consortium name="The Broad Institute Genomics Platform"/>
            <consortium name="The Broad Institute Genome Sequencing Center for Infectious Disease"/>
            <person name="Wu L."/>
            <person name="Ma J."/>
        </authorList>
    </citation>
    <scope>NUCLEOTIDE SEQUENCE [LARGE SCALE GENOMIC DNA]</scope>
    <source>
        <strain evidence="2">CECT 7297</strain>
    </source>
</reference>
<sequence length="182" mass="18530">MGHIIAGRLDVQEHAEELTRSIEGLGITRDKISVFYVNPDGQHHLLPMGGDKSTSPGAAKAGKGAWVGVGVGAAAGAAAGSVAGPIGAAAGAGVGAYTGSLAGAVSETDDEADSSDKASGEAPVVDRKAGLHVATEVDSRTRQDVVALIRQHDGDQLEETEGQIENGEWVNFDPTRPVRLIS</sequence>